<sequence length="104" mass="11992">MSFPLVFDEWQRRSGDLSPRPLLSNPQAKIHGVYEEIGDETSDLHQRVVRSVNGGAHCGVQQQNWRRIMKGDVLHEPLVRTDFQCSDRADCYAYFGDFVDCETY</sequence>
<evidence type="ECO:0000313" key="2">
    <source>
        <dbReference type="Proteomes" id="UP001187192"/>
    </source>
</evidence>
<protein>
    <submittedName>
        <fullName evidence="1">Uncharacterized protein</fullName>
    </submittedName>
</protein>
<name>A0AA88E2N0_FICCA</name>
<keyword evidence="2" id="KW-1185">Reference proteome</keyword>
<comment type="caution">
    <text evidence="1">The sequence shown here is derived from an EMBL/GenBank/DDBJ whole genome shotgun (WGS) entry which is preliminary data.</text>
</comment>
<reference evidence="1" key="1">
    <citation type="submission" date="2023-07" db="EMBL/GenBank/DDBJ databases">
        <title>draft genome sequence of fig (Ficus carica).</title>
        <authorList>
            <person name="Takahashi T."/>
            <person name="Nishimura K."/>
        </authorList>
    </citation>
    <scope>NUCLEOTIDE SEQUENCE</scope>
</reference>
<organism evidence="1 2">
    <name type="scientific">Ficus carica</name>
    <name type="common">Common fig</name>
    <dbReference type="NCBI Taxonomy" id="3494"/>
    <lineage>
        <taxon>Eukaryota</taxon>
        <taxon>Viridiplantae</taxon>
        <taxon>Streptophyta</taxon>
        <taxon>Embryophyta</taxon>
        <taxon>Tracheophyta</taxon>
        <taxon>Spermatophyta</taxon>
        <taxon>Magnoliopsida</taxon>
        <taxon>eudicotyledons</taxon>
        <taxon>Gunneridae</taxon>
        <taxon>Pentapetalae</taxon>
        <taxon>rosids</taxon>
        <taxon>fabids</taxon>
        <taxon>Rosales</taxon>
        <taxon>Moraceae</taxon>
        <taxon>Ficeae</taxon>
        <taxon>Ficus</taxon>
    </lineage>
</organism>
<dbReference type="AlphaFoldDB" id="A0AA88E2N0"/>
<gene>
    <name evidence="1" type="ORF">TIFTF001_033784</name>
</gene>
<dbReference type="Proteomes" id="UP001187192">
    <property type="component" value="Unassembled WGS sequence"/>
</dbReference>
<accession>A0AA88E2N0</accession>
<evidence type="ECO:0000313" key="1">
    <source>
        <dbReference type="EMBL" id="GMN64696.1"/>
    </source>
</evidence>
<dbReference type="EMBL" id="BTGU01000191">
    <property type="protein sequence ID" value="GMN64696.1"/>
    <property type="molecule type" value="Genomic_DNA"/>
</dbReference>
<proteinExistence type="predicted"/>